<comment type="caution">
    <text evidence="8">The sequence shown here is derived from an EMBL/GenBank/DDBJ whole genome shotgun (WGS) entry which is preliminary data.</text>
</comment>
<dbReference type="Gene3D" id="1.25.40.390">
    <property type="match status" value="1"/>
</dbReference>
<dbReference type="InterPro" id="IPR011990">
    <property type="entry name" value="TPR-like_helical_dom_sf"/>
</dbReference>
<proteinExistence type="inferred from homology"/>
<dbReference type="SUPFAM" id="SSF48452">
    <property type="entry name" value="TPR-like"/>
    <property type="match status" value="1"/>
</dbReference>
<reference evidence="8 9" key="1">
    <citation type="submission" date="2019-03" db="EMBL/GenBank/DDBJ databases">
        <title>Genomic Encyclopedia of Archaeal and Bacterial Type Strains, Phase II (KMG-II): from individual species to whole genera.</title>
        <authorList>
            <person name="Goeker M."/>
        </authorList>
    </citation>
    <scope>NUCLEOTIDE SEQUENCE [LARGE SCALE GENOMIC DNA]</scope>
    <source>
        <strain evidence="8 9">RL-C</strain>
    </source>
</reference>
<keyword evidence="5" id="KW-0998">Cell outer membrane</keyword>
<accession>A0A4R2EY23</accession>
<organism evidence="8 9">
    <name type="scientific">Acetobacteroides hydrogenigenes</name>
    <dbReference type="NCBI Taxonomy" id="979970"/>
    <lineage>
        <taxon>Bacteria</taxon>
        <taxon>Pseudomonadati</taxon>
        <taxon>Bacteroidota</taxon>
        <taxon>Bacteroidia</taxon>
        <taxon>Bacteroidales</taxon>
        <taxon>Rikenellaceae</taxon>
        <taxon>Acetobacteroides</taxon>
    </lineage>
</organism>
<dbReference type="EMBL" id="SLWB01000001">
    <property type="protein sequence ID" value="TCN72807.1"/>
    <property type="molecule type" value="Genomic_DNA"/>
</dbReference>
<dbReference type="Proteomes" id="UP000294830">
    <property type="component" value="Unassembled WGS sequence"/>
</dbReference>
<sequence length="600" mass="67920">MKRFKYILGFIAASFLVSCEDYLDTPAQSTLDQSIIFASPDLAMKAVMGIHQSFGETNSYRGRYLAWYGLNSDVEWYNSSEKTTGQAQLANYTVTPTNDQMNTANNAWAKMYEGIERANLCIHGIRKYGNPTPGSEMGQILGEALTLRALIYADLVRAWGDVPARFEPITTSTIYMAKSDRDVIYKQLIADLGEAAELVAWPNATTMTKTIEHVNKAFVKSFRARLCLVAAGYSLRPDGQIRRSNDPELSVSKMYEIAKKEVLDVIGSKTAKLEPTFADVFKKNLRDDVSAGGEGLFEIPFADGRGRMVFTFGVKHNSIDQYTAQAKGGDAGVVPYLFYDFDTKDTRRDVTCVPYEWSSVKDYDKTGTRSKQILNSSGAAKWYFGKFRYEWMKRRVTSTNDDGVNKQYMRYAEVLLMAAEILNELEGPAVAAPYLKEIRQRAFNRAEWPTKVDAYVNALQDKESMFKAIVDEHAFEFTGEMLRKEALIRWNLLKDKMDVAKVKMTELSNLSGRYSDVNGKLYSRYAADGETLEIYGLNRGEIEDKTSEYSTVTSWISTTKLTALKINSLYLTDPNTRQFWPIWQNFIDSSNGLLKNDYGY</sequence>
<evidence type="ECO:0000259" key="7">
    <source>
        <dbReference type="Pfam" id="PF14322"/>
    </source>
</evidence>
<dbReference type="RefSeq" id="WP_131837599.1">
    <property type="nucleotide sequence ID" value="NZ_SLWB01000001.1"/>
</dbReference>
<comment type="similarity">
    <text evidence="2">Belongs to the SusD family.</text>
</comment>
<gene>
    <name evidence="8" type="ORF">CLV25_10125</name>
</gene>
<dbReference type="InterPro" id="IPR033985">
    <property type="entry name" value="SusD-like_N"/>
</dbReference>
<evidence type="ECO:0000256" key="4">
    <source>
        <dbReference type="ARBA" id="ARBA00023136"/>
    </source>
</evidence>
<dbReference type="InterPro" id="IPR012944">
    <property type="entry name" value="SusD_RagB_dom"/>
</dbReference>
<keyword evidence="4" id="KW-0472">Membrane</keyword>
<dbReference type="GO" id="GO:0009279">
    <property type="term" value="C:cell outer membrane"/>
    <property type="evidence" value="ECO:0007669"/>
    <property type="project" value="UniProtKB-SubCell"/>
</dbReference>
<feature type="domain" description="SusD-like N-terminal" evidence="7">
    <location>
        <begin position="21"/>
        <end position="226"/>
    </location>
</feature>
<name>A0A4R2EY23_9BACT</name>
<evidence type="ECO:0000313" key="8">
    <source>
        <dbReference type="EMBL" id="TCN72807.1"/>
    </source>
</evidence>
<evidence type="ECO:0000256" key="2">
    <source>
        <dbReference type="ARBA" id="ARBA00006275"/>
    </source>
</evidence>
<evidence type="ECO:0000313" key="9">
    <source>
        <dbReference type="Proteomes" id="UP000294830"/>
    </source>
</evidence>
<evidence type="ECO:0000256" key="3">
    <source>
        <dbReference type="ARBA" id="ARBA00022729"/>
    </source>
</evidence>
<evidence type="ECO:0000259" key="6">
    <source>
        <dbReference type="Pfam" id="PF07980"/>
    </source>
</evidence>
<comment type="subcellular location">
    <subcellularLocation>
        <location evidence="1">Cell outer membrane</location>
    </subcellularLocation>
</comment>
<feature type="domain" description="RagB/SusD" evidence="6">
    <location>
        <begin position="340"/>
        <end position="600"/>
    </location>
</feature>
<keyword evidence="3" id="KW-0732">Signal</keyword>
<dbReference type="Pfam" id="PF14322">
    <property type="entry name" value="SusD-like_3"/>
    <property type="match status" value="1"/>
</dbReference>
<keyword evidence="9" id="KW-1185">Reference proteome</keyword>
<dbReference type="AlphaFoldDB" id="A0A4R2EY23"/>
<protein>
    <submittedName>
        <fullName evidence="8">Putative outer membrane starch-binding protein</fullName>
    </submittedName>
</protein>
<dbReference type="Pfam" id="PF07980">
    <property type="entry name" value="SusD_RagB"/>
    <property type="match status" value="1"/>
</dbReference>
<evidence type="ECO:0000256" key="5">
    <source>
        <dbReference type="ARBA" id="ARBA00023237"/>
    </source>
</evidence>
<dbReference type="PROSITE" id="PS51257">
    <property type="entry name" value="PROKAR_LIPOPROTEIN"/>
    <property type="match status" value="1"/>
</dbReference>
<evidence type="ECO:0000256" key="1">
    <source>
        <dbReference type="ARBA" id="ARBA00004442"/>
    </source>
</evidence>
<dbReference type="OrthoDB" id="727588at2"/>